<dbReference type="EC" id="2.1.1.63" evidence="8"/>
<keyword evidence="2 8" id="KW-0489">Methyltransferase</keyword>
<evidence type="ECO:0000256" key="3">
    <source>
        <dbReference type="ARBA" id="ARBA00022679"/>
    </source>
</evidence>
<dbReference type="GO" id="GO:0032259">
    <property type="term" value="P:methylation"/>
    <property type="evidence" value="ECO:0007669"/>
    <property type="project" value="UniProtKB-KW"/>
</dbReference>
<accession>A0ABZ2NBV9</accession>
<keyword evidence="4" id="KW-0227">DNA damage</keyword>
<dbReference type="Gene3D" id="3.30.160.70">
    <property type="entry name" value="Methylated DNA-protein cysteine methyltransferase domain"/>
    <property type="match status" value="1"/>
</dbReference>
<evidence type="ECO:0000256" key="5">
    <source>
        <dbReference type="ARBA" id="ARBA00023204"/>
    </source>
</evidence>
<dbReference type="EMBL" id="CP147407">
    <property type="protein sequence ID" value="WXB95110.1"/>
    <property type="molecule type" value="Genomic_DNA"/>
</dbReference>
<dbReference type="CDD" id="cd06445">
    <property type="entry name" value="ATase"/>
    <property type="match status" value="1"/>
</dbReference>
<sequence>MNEIVPVYWSQFSHETFNPLPFYIAATDYGVCRLTWPGESFETLEDWVALKIPGSKLEHNPKETAVYIQELMEYLNGERKGFQFPIDLYGTTFQKAIWNALLNIPYGAVRSYSQLAEAAGNKKAVRAAGTANGANPVPIAVPCHRVIGSNNTLTGFRGGLHMKERLLRLEDYHDFSIKGHARFQF</sequence>
<proteinExistence type="predicted"/>
<comment type="catalytic activity">
    <reaction evidence="6">
        <text>a 6-O-methyl-2'-deoxyguanosine in DNA + L-cysteinyl-[protein] = S-methyl-L-cysteinyl-[protein] + a 2'-deoxyguanosine in DNA</text>
        <dbReference type="Rhea" id="RHEA:24000"/>
        <dbReference type="Rhea" id="RHEA-COMP:10131"/>
        <dbReference type="Rhea" id="RHEA-COMP:10132"/>
        <dbReference type="Rhea" id="RHEA-COMP:11367"/>
        <dbReference type="Rhea" id="RHEA-COMP:11368"/>
        <dbReference type="ChEBI" id="CHEBI:29950"/>
        <dbReference type="ChEBI" id="CHEBI:82612"/>
        <dbReference type="ChEBI" id="CHEBI:85445"/>
        <dbReference type="ChEBI" id="CHEBI:85448"/>
        <dbReference type="EC" id="2.1.1.63"/>
    </reaction>
</comment>
<dbReference type="PANTHER" id="PTHR10815:SF12">
    <property type="entry name" value="METHYLATED-DNA--PROTEIN-CYSTEINE METHYLTRANSFERASE, INDUCIBLE"/>
    <property type="match status" value="1"/>
</dbReference>
<protein>
    <submittedName>
        <fullName evidence="8">Methylated-DNA--[protein]-cysteine S-methyltransferase</fullName>
        <ecNumber evidence="8">2.1.1.63</ecNumber>
    </submittedName>
</protein>
<evidence type="ECO:0000256" key="1">
    <source>
        <dbReference type="ARBA" id="ARBA00001286"/>
    </source>
</evidence>
<dbReference type="NCBIfam" id="TIGR00589">
    <property type="entry name" value="ogt"/>
    <property type="match status" value="1"/>
</dbReference>
<gene>
    <name evidence="8" type="ORF">WCV65_11010</name>
</gene>
<dbReference type="Pfam" id="PF01035">
    <property type="entry name" value="DNA_binding_1"/>
    <property type="match status" value="1"/>
</dbReference>
<reference evidence="8 9" key="1">
    <citation type="submission" date="2024-02" db="EMBL/GenBank/DDBJ databases">
        <title>Seven novel Bacillus-like species.</title>
        <authorList>
            <person name="Liu G."/>
        </authorList>
    </citation>
    <scope>NUCLEOTIDE SEQUENCE [LARGE SCALE GENOMIC DNA]</scope>
    <source>
        <strain evidence="8 9">FJAT-52054</strain>
    </source>
</reference>
<dbReference type="InterPro" id="IPR014048">
    <property type="entry name" value="MethylDNA_cys_MeTrfase_DNA-bd"/>
</dbReference>
<dbReference type="InterPro" id="IPR036388">
    <property type="entry name" value="WH-like_DNA-bd_sf"/>
</dbReference>
<evidence type="ECO:0000259" key="7">
    <source>
        <dbReference type="Pfam" id="PF01035"/>
    </source>
</evidence>
<dbReference type="Proteomes" id="UP001377337">
    <property type="component" value="Chromosome"/>
</dbReference>
<evidence type="ECO:0000256" key="2">
    <source>
        <dbReference type="ARBA" id="ARBA00022603"/>
    </source>
</evidence>
<keyword evidence="9" id="KW-1185">Reference proteome</keyword>
<dbReference type="GO" id="GO:0003908">
    <property type="term" value="F:methylated-DNA-[protein]-cysteine S-methyltransferase activity"/>
    <property type="evidence" value="ECO:0007669"/>
    <property type="project" value="UniProtKB-EC"/>
</dbReference>
<organism evidence="8 9">
    <name type="scientific">Metabacillus sediminis</name>
    <dbReference type="NCBI Taxonomy" id="3117746"/>
    <lineage>
        <taxon>Bacteria</taxon>
        <taxon>Bacillati</taxon>
        <taxon>Bacillota</taxon>
        <taxon>Bacilli</taxon>
        <taxon>Bacillales</taxon>
        <taxon>Bacillaceae</taxon>
        <taxon>Metabacillus</taxon>
    </lineage>
</organism>
<dbReference type="SUPFAM" id="SSF46767">
    <property type="entry name" value="Methylated DNA-protein cysteine methyltransferase, C-terminal domain"/>
    <property type="match status" value="1"/>
</dbReference>
<keyword evidence="5" id="KW-0234">DNA repair</keyword>
<feature type="domain" description="Methylated-DNA-[protein]-cysteine S-methyltransferase DNA binding" evidence="7">
    <location>
        <begin position="93"/>
        <end position="171"/>
    </location>
</feature>
<dbReference type="PANTHER" id="PTHR10815">
    <property type="entry name" value="METHYLATED-DNA--PROTEIN-CYSTEINE METHYLTRANSFERASE"/>
    <property type="match status" value="1"/>
</dbReference>
<keyword evidence="3 8" id="KW-0808">Transferase</keyword>
<dbReference type="SUPFAM" id="SSF53155">
    <property type="entry name" value="Methylated DNA-protein cysteine methyltransferase domain"/>
    <property type="match status" value="1"/>
</dbReference>
<comment type="catalytic activity">
    <reaction evidence="1">
        <text>a 4-O-methyl-thymidine in DNA + L-cysteinyl-[protein] = a thymidine in DNA + S-methyl-L-cysteinyl-[protein]</text>
        <dbReference type="Rhea" id="RHEA:53428"/>
        <dbReference type="Rhea" id="RHEA-COMP:10131"/>
        <dbReference type="Rhea" id="RHEA-COMP:10132"/>
        <dbReference type="Rhea" id="RHEA-COMP:13555"/>
        <dbReference type="Rhea" id="RHEA-COMP:13556"/>
        <dbReference type="ChEBI" id="CHEBI:29950"/>
        <dbReference type="ChEBI" id="CHEBI:82612"/>
        <dbReference type="ChEBI" id="CHEBI:137386"/>
        <dbReference type="ChEBI" id="CHEBI:137387"/>
        <dbReference type="EC" id="2.1.1.63"/>
    </reaction>
</comment>
<name>A0ABZ2NBV9_9BACI</name>
<evidence type="ECO:0000313" key="9">
    <source>
        <dbReference type="Proteomes" id="UP001377337"/>
    </source>
</evidence>
<evidence type="ECO:0000256" key="4">
    <source>
        <dbReference type="ARBA" id="ARBA00022763"/>
    </source>
</evidence>
<dbReference type="PROSITE" id="PS00374">
    <property type="entry name" value="MGMT"/>
    <property type="match status" value="1"/>
</dbReference>
<dbReference type="Gene3D" id="1.10.10.10">
    <property type="entry name" value="Winged helix-like DNA-binding domain superfamily/Winged helix DNA-binding domain"/>
    <property type="match status" value="1"/>
</dbReference>
<dbReference type="InterPro" id="IPR001497">
    <property type="entry name" value="MethylDNA_cys_MeTrfase_AS"/>
</dbReference>
<dbReference type="InterPro" id="IPR036631">
    <property type="entry name" value="MGMT_N_sf"/>
</dbReference>
<dbReference type="InterPro" id="IPR036217">
    <property type="entry name" value="MethylDNA_cys_MeTrfase_DNAb"/>
</dbReference>
<dbReference type="RefSeq" id="WP_338776430.1">
    <property type="nucleotide sequence ID" value="NZ_CP147407.1"/>
</dbReference>
<evidence type="ECO:0000256" key="6">
    <source>
        <dbReference type="ARBA" id="ARBA00049348"/>
    </source>
</evidence>
<evidence type="ECO:0000313" key="8">
    <source>
        <dbReference type="EMBL" id="WXB95110.1"/>
    </source>
</evidence>